<keyword evidence="5" id="KW-1003">Cell membrane</keyword>
<comment type="pathway">
    <text evidence="2">Cell wall biogenesis; peptidoglycan biosynthesis.</text>
</comment>
<keyword evidence="6" id="KW-0121">Carboxypeptidase</keyword>
<comment type="similarity">
    <text evidence="3">In the C-terminal section; belongs to the transpeptidase family.</text>
</comment>
<evidence type="ECO:0000256" key="7">
    <source>
        <dbReference type="ARBA" id="ARBA00022670"/>
    </source>
</evidence>
<evidence type="ECO:0000256" key="4">
    <source>
        <dbReference type="ARBA" id="ARBA00007739"/>
    </source>
</evidence>
<evidence type="ECO:0000256" key="5">
    <source>
        <dbReference type="ARBA" id="ARBA00022475"/>
    </source>
</evidence>
<evidence type="ECO:0000256" key="17">
    <source>
        <dbReference type="ARBA" id="ARBA00049902"/>
    </source>
</evidence>
<dbReference type="Pfam" id="PF00912">
    <property type="entry name" value="Transgly"/>
    <property type="match status" value="1"/>
</dbReference>
<dbReference type="GO" id="GO:0008360">
    <property type="term" value="P:regulation of cell shape"/>
    <property type="evidence" value="ECO:0007669"/>
    <property type="project" value="UniProtKB-KW"/>
</dbReference>
<evidence type="ECO:0000256" key="3">
    <source>
        <dbReference type="ARBA" id="ARBA00007090"/>
    </source>
</evidence>
<evidence type="ECO:0000256" key="1">
    <source>
        <dbReference type="ARBA" id="ARBA00004236"/>
    </source>
</evidence>
<comment type="subcellular location">
    <subcellularLocation>
        <location evidence="1">Cell membrane</location>
    </subcellularLocation>
</comment>
<feature type="domain" description="Penicillin-binding protein transpeptidase" evidence="19">
    <location>
        <begin position="434"/>
        <end position="670"/>
    </location>
</feature>
<evidence type="ECO:0000256" key="10">
    <source>
        <dbReference type="ARBA" id="ARBA00022801"/>
    </source>
</evidence>
<keyword evidence="7" id="KW-0645">Protease</keyword>
<keyword evidence="11" id="KW-0133">Cell shape</keyword>
<evidence type="ECO:0000259" key="19">
    <source>
        <dbReference type="Pfam" id="PF00905"/>
    </source>
</evidence>
<keyword evidence="8" id="KW-0328">Glycosyltransferase</keyword>
<evidence type="ECO:0000256" key="14">
    <source>
        <dbReference type="ARBA" id="ARBA00023268"/>
    </source>
</evidence>
<dbReference type="GO" id="GO:0009252">
    <property type="term" value="P:peptidoglycan biosynthetic process"/>
    <property type="evidence" value="ECO:0007669"/>
    <property type="project" value="UniProtKB-KW"/>
</dbReference>
<comment type="catalytic activity">
    <reaction evidence="16">
        <text>Preferential cleavage: (Ac)2-L-Lys-D-Ala-|-D-Ala. Also transpeptidation of peptidyl-alanyl moieties that are N-acyl substituents of D-alanine.</text>
        <dbReference type="EC" id="3.4.16.4"/>
    </reaction>
</comment>
<keyword evidence="18" id="KW-1133">Transmembrane helix</keyword>
<dbReference type="GO" id="GO:0030288">
    <property type="term" value="C:outer membrane-bounded periplasmic space"/>
    <property type="evidence" value="ECO:0007669"/>
    <property type="project" value="TreeGrafter"/>
</dbReference>
<dbReference type="PANTHER" id="PTHR32282">
    <property type="entry name" value="BINDING PROTEIN TRANSPEPTIDASE, PUTATIVE-RELATED"/>
    <property type="match status" value="1"/>
</dbReference>
<dbReference type="InterPro" id="IPR001460">
    <property type="entry name" value="PCN-bd_Tpept"/>
</dbReference>
<protein>
    <submittedName>
        <fullName evidence="21">Penicillin-binding protein</fullName>
    </submittedName>
</protein>
<evidence type="ECO:0000313" key="21">
    <source>
        <dbReference type="EMBL" id="RWY47103.1"/>
    </source>
</evidence>
<dbReference type="InterPro" id="IPR001264">
    <property type="entry name" value="Glyco_trans_51"/>
</dbReference>
<dbReference type="Gene3D" id="3.40.710.10">
    <property type="entry name" value="DD-peptidase/beta-lactamase superfamily"/>
    <property type="match status" value="2"/>
</dbReference>
<proteinExistence type="inferred from homology"/>
<dbReference type="Pfam" id="PF00905">
    <property type="entry name" value="Transpeptidase"/>
    <property type="match status" value="1"/>
</dbReference>
<dbReference type="PANTHER" id="PTHR32282:SF11">
    <property type="entry name" value="PENICILLIN-BINDING PROTEIN 1B"/>
    <property type="match status" value="1"/>
</dbReference>
<evidence type="ECO:0000256" key="8">
    <source>
        <dbReference type="ARBA" id="ARBA00022676"/>
    </source>
</evidence>
<keyword evidence="12" id="KW-0573">Peptidoglycan synthesis</keyword>
<feature type="transmembrane region" description="Helical" evidence="18">
    <location>
        <begin position="25"/>
        <end position="49"/>
    </location>
</feature>
<gene>
    <name evidence="21" type="ORF">EPL05_22595</name>
</gene>
<dbReference type="GO" id="GO:0071555">
    <property type="term" value="P:cell wall organization"/>
    <property type="evidence" value="ECO:0007669"/>
    <property type="project" value="UniProtKB-KW"/>
</dbReference>
<evidence type="ECO:0000259" key="20">
    <source>
        <dbReference type="Pfam" id="PF00912"/>
    </source>
</evidence>
<dbReference type="AlphaFoldDB" id="A0A444MHT0"/>
<dbReference type="RefSeq" id="WP_128536260.1">
    <property type="nucleotide sequence ID" value="NZ_SBIW01000029.1"/>
</dbReference>
<dbReference type="GO" id="GO:0005886">
    <property type="term" value="C:plasma membrane"/>
    <property type="evidence" value="ECO:0007669"/>
    <property type="project" value="UniProtKB-SubCell"/>
</dbReference>
<reference evidence="21 22" key="1">
    <citation type="submission" date="2019-01" db="EMBL/GenBank/DDBJ databases">
        <title>Mucilaginibacter antarcticum sp. nov., isolated from antarctic soil.</title>
        <authorList>
            <person name="Yan Y.-Q."/>
            <person name="Du Z.-J."/>
        </authorList>
    </citation>
    <scope>NUCLEOTIDE SEQUENCE [LARGE SCALE GENOMIC DNA]</scope>
    <source>
        <strain evidence="21 22">F01003</strain>
    </source>
</reference>
<sequence>MIVNNNNRNNKNKLTTQDIRRYNWYIWRFIIAGFSFFVIMILLIAFQVFGTLPSFRELENPKSDQASQVISSDNQVLGNYYVKNRTSVTYRQLSPNVINALVATEDARFYEHSGIDFQRSFTIVLYNLIGKKQGGSTITQQLAKNLFTEKTHNPFVRIIQKLKEWITAVKLERNYTKEEILTLYLNTVDFGAYNTYGISSASRTYFNTTPDKLTPDQAALLMGMINGPGIYSPINHPDNALNRRNFVLRRMGEEGYLSEGQTEEFKQKPLGLIFKVTDHNEGMATYFRAVLKKEIQKILVDKAIFKPDGITTYDLDRDGLKIYTTIDATMQQYAEDAQKEYMRKLQAQFNSHWKGLSLYKAIPTFKSLLDKGMRRSDRYASLKLQNKTDEEIKTDFATPAKMNIFTWHGDIDTVMKPIDSIVYCKMMLRNALMSMDPTTGYIKAWVGGTNFEHFKYDQVKTGTRQVGSTAKPFTYAVAIEDGFSPCMQVANEPITITGYGADWSPRSSPSETVPGVITLRTALARSQNWVTAYVMNEVKPIPVAELIKKMGITSNVPPYPSICLGTFDASVFDMTGAYSAFANEGVWTEPTFLLRIEDKNGNVLYNNTPKVVQALNPQTAYVMTYMLKGVIDEGTGYRLRRDYHVMNPIGGKTGTTQDNSDGWFIGITPQLVTGIWTGCEDRDIHFRSTRLGEGANTALPIFAGYMKRVYANSKLGIKTNVDFVPPKSGVTITLDCGAYSQQQKGTNEVEKKLDF</sequence>
<comment type="similarity">
    <text evidence="4">In the N-terminal section; belongs to the glycosyltransferase 51 family.</text>
</comment>
<evidence type="ECO:0000256" key="11">
    <source>
        <dbReference type="ARBA" id="ARBA00022960"/>
    </source>
</evidence>
<evidence type="ECO:0000256" key="9">
    <source>
        <dbReference type="ARBA" id="ARBA00022679"/>
    </source>
</evidence>
<name>A0A444MHT0_9SPHI</name>
<dbReference type="GO" id="GO:0008658">
    <property type="term" value="F:penicillin binding"/>
    <property type="evidence" value="ECO:0007669"/>
    <property type="project" value="InterPro"/>
</dbReference>
<keyword evidence="14" id="KW-0511">Multifunctional enzyme</keyword>
<evidence type="ECO:0000256" key="18">
    <source>
        <dbReference type="SAM" id="Phobius"/>
    </source>
</evidence>
<keyword evidence="13 18" id="KW-0472">Membrane</keyword>
<keyword evidence="10" id="KW-0378">Hydrolase</keyword>
<dbReference type="InterPro" id="IPR050396">
    <property type="entry name" value="Glycosyltr_51/Transpeptidase"/>
</dbReference>
<keyword evidence="22" id="KW-1185">Reference proteome</keyword>
<keyword evidence="15" id="KW-0961">Cell wall biogenesis/degradation</keyword>
<dbReference type="SUPFAM" id="SSF56601">
    <property type="entry name" value="beta-lactamase/transpeptidase-like"/>
    <property type="match status" value="1"/>
</dbReference>
<keyword evidence="9" id="KW-0808">Transferase</keyword>
<dbReference type="OrthoDB" id="9766909at2"/>
<dbReference type="GO" id="GO:0009002">
    <property type="term" value="F:serine-type D-Ala-D-Ala carboxypeptidase activity"/>
    <property type="evidence" value="ECO:0007669"/>
    <property type="project" value="UniProtKB-EC"/>
</dbReference>
<dbReference type="GO" id="GO:0008955">
    <property type="term" value="F:peptidoglycan glycosyltransferase activity"/>
    <property type="evidence" value="ECO:0007669"/>
    <property type="project" value="UniProtKB-EC"/>
</dbReference>
<evidence type="ECO:0000256" key="13">
    <source>
        <dbReference type="ARBA" id="ARBA00023136"/>
    </source>
</evidence>
<dbReference type="InterPro" id="IPR023346">
    <property type="entry name" value="Lysozyme-like_dom_sf"/>
</dbReference>
<evidence type="ECO:0000256" key="15">
    <source>
        <dbReference type="ARBA" id="ARBA00023316"/>
    </source>
</evidence>
<dbReference type="InterPro" id="IPR036950">
    <property type="entry name" value="PBP_transglycosylase"/>
</dbReference>
<evidence type="ECO:0000256" key="16">
    <source>
        <dbReference type="ARBA" id="ARBA00034000"/>
    </source>
</evidence>
<evidence type="ECO:0000313" key="22">
    <source>
        <dbReference type="Proteomes" id="UP000286701"/>
    </source>
</evidence>
<feature type="domain" description="Glycosyl transferase family 51" evidence="20">
    <location>
        <begin position="75"/>
        <end position="251"/>
    </location>
</feature>
<dbReference type="EMBL" id="SBIW01000029">
    <property type="protein sequence ID" value="RWY47103.1"/>
    <property type="molecule type" value="Genomic_DNA"/>
</dbReference>
<comment type="catalytic activity">
    <reaction evidence="17">
        <text>[GlcNAc-(1-&gt;4)-Mur2Ac(oyl-L-Ala-gamma-D-Glu-L-Lys-D-Ala-D-Ala)](n)-di-trans,octa-cis-undecaprenyl diphosphate + beta-D-GlcNAc-(1-&gt;4)-Mur2Ac(oyl-L-Ala-gamma-D-Glu-L-Lys-D-Ala-D-Ala)-di-trans,octa-cis-undecaprenyl diphosphate = [GlcNAc-(1-&gt;4)-Mur2Ac(oyl-L-Ala-gamma-D-Glu-L-Lys-D-Ala-D-Ala)](n+1)-di-trans,octa-cis-undecaprenyl diphosphate + di-trans,octa-cis-undecaprenyl diphosphate + H(+)</text>
        <dbReference type="Rhea" id="RHEA:23708"/>
        <dbReference type="Rhea" id="RHEA-COMP:9602"/>
        <dbReference type="Rhea" id="RHEA-COMP:9603"/>
        <dbReference type="ChEBI" id="CHEBI:15378"/>
        <dbReference type="ChEBI" id="CHEBI:58405"/>
        <dbReference type="ChEBI" id="CHEBI:60033"/>
        <dbReference type="ChEBI" id="CHEBI:78435"/>
        <dbReference type="EC" id="2.4.99.28"/>
    </reaction>
</comment>
<accession>A0A444MHT0</accession>
<dbReference type="SUPFAM" id="SSF53955">
    <property type="entry name" value="Lysozyme-like"/>
    <property type="match status" value="1"/>
</dbReference>
<dbReference type="InterPro" id="IPR012338">
    <property type="entry name" value="Beta-lactam/transpept-like"/>
</dbReference>
<evidence type="ECO:0000256" key="6">
    <source>
        <dbReference type="ARBA" id="ARBA00022645"/>
    </source>
</evidence>
<comment type="caution">
    <text evidence="21">The sequence shown here is derived from an EMBL/GenBank/DDBJ whole genome shotgun (WGS) entry which is preliminary data.</text>
</comment>
<dbReference type="Proteomes" id="UP000286701">
    <property type="component" value="Unassembled WGS sequence"/>
</dbReference>
<organism evidence="21 22">
    <name type="scientific">Mucilaginibacter gilvus</name>
    <dbReference type="NCBI Taxonomy" id="2305909"/>
    <lineage>
        <taxon>Bacteria</taxon>
        <taxon>Pseudomonadati</taxon>
        <taxon>Bacteroidota</taxon>
        <taxon>Sphingobacteriia</taxon>
        <taxon>Sphingobacteriales</taxon>
        <taxon>Sphingobacteriaceae</taxon>
        <taxon>Mucilaginibacter</taxon>
    </lineage>
</organism>
<dbReference type="GO" id="GO:0006508">
    <property type="term" value="P:proteolysis"/>
    <property type="evidence" value="ECO:0007669"/>
    <property type="project" value="UniProtKB-KW"/>
</dbReference>
<evidence type="ECO:0000256" key="2">
    <source>
        <dbReference type="ARBA" id="ARBA00004752"/>
    </source>
</evidence>
<keyword evidence="18" id="KW-0812">Transmembrane</keyword>
<evidence type="ECO:0000256" key="12">
    <source>
        <dbReference type="ARBA" id="ARBA00022984"/>
    </source>
</evidence>
<dbReference type="Gene3D" id="1.10.3810.10">
    <property type="entry name" value="Biosynthetic peptidoglycan transglycosylase-like"/>
    <property type="match status" value="1"/>
</dbReference>